<feature type="chain" id="PRO_5012601198" evidence="1">
    <location>
        <begin position="29"/>
        <end position="79"/>
    </location>
</feature>
<sequence>MMVAPTALANRLLSVFRILLMHVIPAFTRKCCARSDTPFSVNTKLGFNSVIFLHIFSIYSSSICNNLVKSPSFIISTLV</sequence>
<evidence type="ECO:0000313" key="2">
    <source>
        <dbReference type="EMBL" id="JAW15630.1"/>
    </source>
</evidence>
<keyword evidence="1" id="KW-0732">Signal</keyword>
<organism evidence="2">
    <name type="scientific">Panstrongylus lignarius</name>
    <dbReference type="NCBI Taxonomy" id="156445"/>
    <lineage>
        <taxon>Eukaryota</taxon>
        <taxon>Metazoa</taxon>
        <taxon>Ecdysozoa</taxon>
        <taxon>Arthropoda</taxon>
        <taxon>Hexapoda</taxon>
        <taxon>Insecta</taxon>
        <taxon>Pterygota</taxon>
        <taxon>Neoptera</taxon>
        <taxon>Paraneoptera</taxon>
        <taxon>Hemiptera</taxon>
        <taxon>Heteroptera</taxon>
        <taxon>Panheteroptera</taxon>
        <taxon>Cimicomorpha</taxon>
        <taxon>Reduviidae</taxon>
        <taxon>Triatominae</taxon>
        <taxon>Panstrongylus</taxon>
    </lineage>
</organism>
<accession>A0A224Y3C5</accession>
<reference evidence="2" key="1">
    <citation type="journal article" date="2018" name="PLoS Negl. Trop. Dis.">
        <title>An insight into the salivary gland and fat body transcriptome of Panstrongylus lignarius (Hemiptera: Heteroptera), the main vector of Chagas disease in Peru.</title>
        <authorList>
            <person name="Nevoa J.C."/>
            <person name="Mendes M.T."/>
            <person name="da Silva M.V."/>
            <person name="Soares S.C."/>
            <person name="Oliveira C.J.F."/>
            <person name="Ribeiro J.M.C."/>
        </authorList>
    </citation>
    <scope>NUCLEOTIDE SEQUENCE</scope>
</reference>
<dbReference type="EMBL" id="GFTR01000796">
    <property type="protein sequence ID" value="JAW15630.1"/>
    <property type="molecule type" value="Transcribed_RNA"/>
</dbReference>
<proteinExistence type="predicted"/>
<name>A0A224Y3C5_9HEMI</name>
<feature type="signal peptide" evidence="1">
    <location>
        <begin position="1"/>
        <end position="28"/>
    </location>
</feature>
<protein>
    <submittedName>
        <fullName evidence="2">Putative secreted protein</fullName>
    </submittedName>
</protein>
<dbReference type="AlphaFoldDB" id="A0A224Y3C5"/>
<evidence type="ECO:0000256" key="1">
    <source>
        <dbReference type="SAM" id="SignalP"/>
    </source>
</evidence>